<protein>
    <submittedName>
        <fullName evidence="4">Uncharacterized protein</fullName>
    </submittedName>
</protein>
<evidence type="ECO:0000313" key="5">
    <source>
        <dbReference type="Proteomes" id="UP000054408"/>
    </source>
</evidence>
<gene>
    <name evidence="4" type="ORF">AMSG_07369</name>
</gene>
<evidence type="ECO:0000256" key="1">
    <source>
        <dbReference type="SAM" id="Coils"/>
    </source>
</evidence>
<dbReference type="GeneID" id="25566301"/>
<sequence length="274" mass="29555">MDGWGVARVGCADSPSADGKATIGGKKSSKARGRGGGRGKRGTSRKRGVGRKRGTKKKRGAAKRRRGAAARRAAAAAERAGQESPSARPPEPQKVVVEVVQQPATQAAPQVVHVEPGPATEVHHYHTTREVIASPSGPAGAELEPVIGQVRSEWRSELQNMTAAQEAEALRTHSTMREMVMSASGQADSLALRLSQIELESKMRMDDEEAQLEATQRQVRDLQTELHKTHEAMQATQTAMVARVSRTKRLSWTLAVALFLLLLALAVLTYAYIT</sequence>
<name>A0A0L0DG98_THETB</name>
<keyword evidence="3" id="KW-0472">Membrane</keyword>
<keyword evidence="1" id="KW-0175">Coiled coil</keyword>
<feature type="coiled-coil region" evidence="1">
    <location>
        <begin position="205"/>
        <end position="232"/>
    </location>
</feature>
<evidence type="ECO:0000313" key="4">
    <source>
        <dbReference type="EMBL" id="KNC51354.1"/>
    </source>
</evidence>
<keyword evidence="3" id="KW-0812">Transmembrane</keyword>
<proteinExistence type="predicted"/>
<organism evidence="4 5">
    <name type="scientific">Thecamonas trahens ATCC 50062</name>
    <dbReference type="NCBI Taxonomy" id="461836"/>
    <lineage>
        <taxon>Eukaryota</taxon>
        <taxon>Apusozoa</taxon>
        <taxon>Apusomonadida</taxon>
        <taxon>Apusomonadidae</taxon>
        <taxon>Thecamonas</taxon>
    </lineage>
</organism>
<feature type="transmembrane region" description="Helical" evidence="3">
    <location>
        <begin position="250"/>
        <end position="273"/>
    </location>
</feature>
<reference evidence="4 5" key="1">
    <citation type="submission" date="2010-05" db="EMBL/GenBank/DDBJ databases">
        <title>The Genome Sequence of Thecamonas trahens ATCC 50062.</title>
        <authorList>
            <consortium name="The Broad Institute Genome Sequencing Platform"/>
            <person name="Russ C."/>
            <person name="Cuomo C."/>
            <person name="Shea T."/>
            <person name="Young S.K."/>
            <person name="Zeng Q."/>
            <person name="Koehrsen M."/>
            <person name="Haas B."/>
            <person name="Borodovsky M."/>
            <person name="Guigo R."/>
            <person name="Alvarado L."/>
            <person name="Berlin A."/>
            <person name="Bochicchio J."/>
            <person name="Borenstein D."/>
            <person name="Chapman S."/>
            <person name="Chen Z."/>
            <person name="Freedman E."/>
            <person name="Gellesch M."/>
            <person name="Goldberg J."/>
            <person name="Griggs A."/>
            <person name="Gujja S."/>
            <person name="Heilman E."/>
            <person name="Heiman D."/>
            <person name="Hepburn T."/>
            <person name="Howarth C."/>
            <person name="Jen D."/>
            <person name="Larson L."/>
            <person name="Mehta T."/>
            <person name="Park D."/>
            <person name="Pearson M."/>
            <person name="Roberts A."/>
            <person name="Saif S."/>
            <person name="Shenoy N."/>
            <person name="Sisk P."/>
            <person name="Stolte C."/>
            <person name="Sykes S."/>
            <person name="Thomson T."/>
            <person name="Walk T."/>
            <person name="White J."/>
            <person name="Yandava C."/>
            <person name="Burger G."/>
            <person name="Gray M.W."/>
            <person name="Holland P.W.H."/>
            <person name="King N."/>
            <person name="Lang F.B.F."/>
            <person name="Roger A.J."/>
            <person name="Ruiz-Trillo I."/>
            <person name="Lander E."/>
            <person name="Nusbaum C."/>
        </authorList>
    </citation>
    <scope>NUCLEOTIDE SEQUENCE [LARGE SCALE GENOMIC DNA]</scope>
    <source>
        <strain evidence="4 5">ATCC 50062</strain>
    </source>
</reference>
<feature type="compositionally biased region" description="Low complexity" evidence="2">
    <location>
        <begin position="70"/>
        <end position="79"/>
    </location>
</feature>
<evidence type="ECO:0000256" key="2">
    <source>
        <dbReference type="SAM" id="MobiDB-lite"/>
    </source>
</evidence>
<dbReference type="EMBL" id="GL349466">
    <property type="protein sequence ID" value="KNC51354.1"/>
    <property type="molecule type" value="Genomic_DNA"/>
</dbReference>
<dbReference type="AlphaFoldDB" id="A0A0L0DG98"/>
<keyword evidence="5" id="KW-1185">Reference proteome</keyword>
<keyword evidence="3" id="KW-1133">Transmembrane helix</keyword>
<dbReference type="RefSeq" id="XP_013756274.1">
    <property type="nucleotide sequence ID" value="XM_013900820.1"/>
</dbReference>
<accession>A0A0L0DG98</accession>
<feature type="compositionally biased region" description="Basic residues" evidence="2">
    <location>
        <begin position="27"/>
        <end position="69"/>
    </location>
</feature>
<dbReference type="Proteomes" id="UP000054408">
    <property type="component" value="Unassembled WGS sequence"/>
</dbReference>
<evidence type="ECO:0000256" key="3">
    <source>
        <dbReference type="SAM" id="Phobius"/>
    </source>
</evidence>
<feature type="region of interest" description="Disordered" evidence="2">
    <location>
        <begin position="1"/>
        <end position="93"/>
    </location>
</feature>